<gene>
    <name evidence="3" type="ORF">L227DRAFT_569053</name>
</gene>
<feature type="signal peptide" evidence="2">
    <location>
        <begin position="1"/>
        <end position="21"/>
    </location>
</feature>
<accession>A0A5C2SU68</accession>
<feature type="region of interest" description="Disordered" evidence="1">
    <location>
        <begin position="47"/>
        <end position="69"/>
    </location>
</feature>
<keyword evidence="2" id="KW-0732">Signal</keyword>
<evidence type="ECO:0000256" key="2">
    <source>
        <dbReference type="SAM" id="SignalP"/>
    </source>
</evidence>
<dbReference type="EMBL" id="ML122250">
    <property type="protein sequence ID" value="RPD66841.1"/>
    <property type="molecule type" value="Genomic_DNA"/>
</dbReference>
<name>A0A5C2SU68_9APHY</name>
<reference evidence="3" key="1">
    <citation type="journal article" date="2018" name="Genome Biol. Evol.">
        <title>Genomics and development of Lentinus tigrinus, a white-rot wood-decaying mushroom with dimorphic fruiting bodies.</title>
        <authorList>
            <person name="Wu B."/>
            <person name="Xu Z."/>
            <person name="Knudson A."/>
            <person name="Carlson A."/>
            <person name="Chen N."/>
            <person name="Kovaka S."/>
            <person name="LaButti K."/>
            <person name="Lipzen A."/>
            <person name="Pennachio C."/>
            <person name="Riley R."/>
            <person name="Schakwitz W."/>
            <person name="Umezawa K."/>
            <person name="Ohm R.A."/>
            <person name="Grigoriev I.V."/>
            <person name="Nagy L.G."/>
            <person name="Gibbons J."/>
            <person name="Hibbett D."/>
        </authorList>
    </citation>
    <scope>NUCLEOTIDE SEQUENCE [LARGE SCALE GENOMIC DNA]</scope>
    <source>
        <strain evidence="3">ALCF2SS1-6</strain>
    </source>
</reference>
<dbReference type="OrthoDB" id="3173670at2759"/>
<evidence type="ECO:0000256" key="1">
    <source>
        <dbReference type="SAM" id="MobiDB-lite"/>
    </source>
</evidence>
<proteinExistence type="predicted"/>
<evidence type="ECO:0000313" key="3">
    <source>
        <dbReference type="EMBL" id="RPD66841.1"/>
    </source>
</evidence>
<dbReference type="Proteomes" id="UP000313359">
    <property type="component" value="Unassembled WGS sequence"/>
</dbReference>
<dbReference type="AlphaFoldDB" id="A0A5C2SU68"/>
<feature type="region of interest" description="Disordered" evidence="1">
    <location>
        <begin position="130"/>
        <end position="152"/>
    </location>
</feature>
<evidence type="ECO:0000313" key="4">
    <source>
        <dbReference type="Proteomes" id="UP000313359"/>
    </source>
</evidence>
<feature type="chain" id="PRO_5022995819" evidence="2">
    <location>
        <begin position="22"/>
        <end position="152"/>
    </location>
</feature>
<organism evidence="3 4">
    <name type="scientific">Lentinus tigrinus ALCF2SS1-6</name>
    <dbReference type="NCBI Taxonomy" id="1328759"/>
    <lineage>
        <taxon>Eukaryota</taxon>
        <taxon>Fungi</taxon>
        <taxon>Dikarya</taxon>
        <taxon>Basidiomycota</taxon>
        <taxon>Agaricomycotina</taxon>
        <taxon>Agaricomycetes</taxon>
        <taxon>Polyporales</taxon>
        <taxon>Polyporaceae</taxon>
        <taxon>Lentinus</taxon>
    </lineage>
</organism>
<protein>
    <submittedName>
        <fullName evidence="3">Uncharacterized protein</fullName>
    </submittedName>
</protein>
<keyword evidence="4" id="KW-1185">Reference proteome</keyword>
<sequence>MPPRTQPKVFILLLKTHKLTVLITAPSTSTVDDIKVEALDALTSGVLATPNPHGEYAMEEDPSDWEVPKVSSKDDFELAKAVKEKQRPTGRYESLDTKAQLKSVLASWDPVFIQFKDANGGLLPVKVSLPVVNDEEPEPTPSAASKGKRKAD</sequence>